<dbReference type="SMART" id="SM00246">
    <property type="entry name" value="WH2"/>
    <property type="match status" value="1"/>
</dbReference>
<feature type="compositionally biased region" description="Low complexity" evidence="1">
    <location>
        <begin position="684"/>
        <end position="701"/>
    </location>
</feature>
<feature type="region of interest" description="Disordered" evidence="1">
    <location>
        <begin position="64"/>
        <end position="87"/>
    </location>
</feature>
<dbReference type="Proteomes" id="UP000887577">
    <property type="component" value="Unplaced"/>
</dbReference>
<feature type="compositionally biased region" description="Polar residues" evidence="1">
    <location>
        <begin position="142"/>
        <end position="171"/>
    </location>
</feature>
<feature type="region of interest" description="Disordered" evidence="1">
    <location>
        <begin position="340"/>
        <end position="717"/>
    </location>
</feature>
<keyword evidence="3" id="KW-1185">Reference proteome</keyword>
<evidence type="ECO:0000313" key="3">
    <source>
        <dbReference type="Proteomes" id="UP000887577"/>
    </source>
</evidence>
<feature type="compositionally biased region" description="Pro residues" evidence="1">
    <location>
        <begin position="251"/>
        <end position="261"/>
    </location>
</feature>
<sequence>MSLYEGHIQFWRKSAKPVIEAEGEEVPQIKYERKSPPPVLYIPQPKAQSKSICRVPQEALNIQHNKHRPISPNLLNRGPPRAPRAPTAPIKNTALLKLGGEIKDRSALLNSIKGGIKLRKAVTNDKSGLILDEEQKAVVAQRSGTATPGSSLSASQETLDSQGYSSLTPPSVHSADDDESFNSRFSDSESESFYQPPPPPPAPIQKVNICLANAPPPPPPPPMASTSFVPMSAPPPPPPPPMSMSSSFNAPQPPPPPPMPMTAPSFSRNTEIQEKSVAFEPERIWQPKPQKEIIKEEPKKPDAAFDDESLKVSKEKVEAEIKKGTAASRIAAFAKMAESTGGGAVFPKPLGPLIKNPPKRATEAAAVTATKDEINSTAKKTESTEKPKSSSSSSKKLITKDEVKIHNSSSTKDGKVESKTPSSKDAKSSASSKTSSSSKASEKSSDNPSSDAKKASSKSSSSSSTSKSSDSSDKTKGVSATPKTSSNSTTTSSKDKPKTSSSSTSTKSSTDAKVSSVTTSPTKYSVPITVKTDHDSAPPPIPKSTPPKVSPSVGKQFKEPENGTRLGPYEYKGRSTPSPGSHSSFSPNSGSYHTAIGSATSSYSSVPESRGGGEKLSPVPSIASSSTSPRSTASGESSKENNNLSSESPLSSSRFERGVTQHSRNFEKIRQSFGAKTIPDENNDANNNNGNSSSSNSSNNSVPSWKKKDSTMAVSFF</sequence>
<feature type="compositionally biased region" description="Low complexity" evidence="1">
    <location>
        <begin position="428"/>
        <end position="439"/>
    </location>
</feature>
<feature type="compositionally biased region" description="Basic and acidic residues" evidence="1">
    <location>
        <begin position="654"/>
        <end position="670"/>
    </location>
</feature>
<feature type="compositionally biased region" description="Low complexity" evidence="1">
    <location>
        <begin position="499"/>
        <end position="520"/>
    </location>
</feature>
<proteinExistence type="predicted"/>
<feature type="compositionally biased region" description="Low complexity" evidence="1">
    <location>
        <begin position="617"/>
        <end position="653"/>
    </location>
</feature>
<feature type="compositionally biased region" description="Pro residues" evidence="1">
    <location>
        <begin position="214"/>
        <end position="223"/>
    </location>
</feature>
<feature type="compositionally biased region" description="Pro residues" evidence="1">
    <location>
        <begin position="537"/>
        <end position="549"/>
    </location>
</feature>
<organism evidence="3 4">
    <name type="scientific">Panagrolaimus superbus</name>
    <dbReference type="NCBI Taxonomy" id="310955"/>
    <lineage>
        <taxon>Eukaryota</taxon>
        <taxon>Metazoa</taxon>
        <taxon>Ecdysozoa</taxon>
        <taxon>Nematoda</taxon>
        <taxon>Chromadorea</taxon>
        <taxon>Rhabditida</taxon>
        <taxon>Tylenchina</taxon>
        <taxon>Panagrolaimomorpha</taxon>
        <taxon>Panagrolaimoidea</taxon>
        <taxon>Panagrolaimidae</taxon>
        <taxon>Panagrolaimus</taxon>
    </lineage>
</organism>
<protein>
    <submittedName>
        <fullName evidence="4">WH2 domain-containing protein</fullName>
    </submittedName>
</protein>
<feature type="compositionally biased region" description="Basic and acidic residues" evidence="1">
    <location>
        <begin position="370"/>
        <end position="388"/>
    </location>
</feature>
<evidence type="ECO:0000259" key="2">
    <source>
        <dbReference type="PROSITE" id="PS51082"/>
    </source>
</evidence>
<dbReference type="InterPro" id="IPR003124">
    <property type="entry name" value="WH2_dom"/>
</dbReference>
<feature type="region of interest" description="Disordered" evidence="1">
    <location>
        <begin position="286"/>
        <end position="308"/>
    </location>
</feature>
<evidence type="ECO:0000313" key="4">
    <source>
        <dbReference type="WBParaSite" id="PSU_v2.g20057.t1"/>
    </source>
</evidence>
<name>A0A914YRN9_9BILA</name>
<dbReference type="Pfam" id="PF02205">
    <property type="entry name" value="WH2"/>
    <property type="match status" value="1"/>
</dbReference>
<feature type="compositionally biased region" description="Low complexity" evidence="1">
    <location>
        <begin position="574"/>
        <end position="591"/>
    </location>
</feature>
<dbReference type="PROSITE" id="PS51082">
    <property type="entry name" value="WH2"/>
    <property type="match status" value="1"/>
</dbReference>
<evidence type="ECO:0000256" key="1">
    <source>
        <dbReference type="SAM" id="MobiDB-lite"/>
    </source>
</evidence>
<feature type="compositionally biased region" description="Polar residues" evidence="1">
    <location>
        <begin position="597"/>
        <end position="607"/>
    </location>
</feature>
<feature type="compositionally biased region" description="Low complexity" evidence="1">
    <location>
        <begin position="479"/>
        <end position="492"/>
    </location>
</feature>
<reference evidence="4" key="1">
    <citation type="submission" date="2022-11" db="UniProtKB">
        <authorList>
            <consortium name="WormBaseParasite"/>
        </authorList>
    </citation>
    <scope>IDENTIFICATION</scope>
</reference>
<feature type="compositionally biased region" description="Pro residues" evidence="1">
    <location>
        <begin position="232"/>
        <end position="242"/>
    </location>
</feature>
<dbReference type="GO" id="GO:0003779">
    <property type="term" value="F:actin binding"/>
    <property type="evidence" value="ECO:0007669"/>
    <property type="project" value="InterPro"/>
</dbReference>
<feature type="compositionally biased region" description="Basic and acidic residues" evidence="1">
    <location>
        <begin position="412"/>
        <end position="427"/>
    </location>
</feature>
<dbReference type="WBParaSite" id="PSU_v2.g20057.t1">
    <property type="protein sequence ID" value="PSU_v2.g20057.t1"/>
    <property type="gene ID" value="PSU_v2.g20057"/>
</dbReference>
<accession>A0A914YRN9</accession>
<dbReference type="AlphaFoldDB" id="A0A914YRN9"/>
<feature type="domain" description="WH2" evidence="2">
    <location>
        <begin position="104"/>
        <end position="121"/>
    </location>
</feature>
<feature type="region of interest" description="Disordered" evidence="1">
    <location>
        <begin position="141"/>
        <end position="266"/>
    </location>
</feature>
<feature type="compositionally biased region" description="Low complexity" evidence="1">
    <location>
        <begin position="457"/>
        <end position="469"/>
    </location>
</feature>